<evidence type="ECO:0000313" key="2">
    <source>
        <dbReference type="Proteomes" id="UP000465071"/>
    </source>
</evidence>
<reference evidence="2" key="1">
    <citation type="submission" date="2019-12" db="EMBL/GenBank/DDBJ databases">
        <authorList>
            <person name="Wang K."/>
            <person name="Tamayo M.G."/>
            <person name="Penner T.V."/>
            <person name="Cook B.W.M."/>
            <person name="Court D.A."/>
            <person name="Theriault S.S."/>
        </authorList>
    </citation>
    <scope>NUCLEOTIDE SEQUENCE [LARGE SCALE GENOMIC DNA]</scope>
</reference>
<protein>
    <submittedName>
        <fullName evidence="1">Uncharacterized protein</fullName>
    </submittedName>
</protein>
<keyword evidence="2" id="KW-1185">Reference proteome</keyword>
<dbReference type="InterPro" id="IPR023214">
    <property type="entry name" value="HAD_sf"/>
</dbReference>
<accession>A0A6B9XX88</accession>
<dbReference type="Proteomes" id="UP000465071">
    <property type="component" value="Segment"/>
</dbReference>
<proteinExistence type="predicted"/>
<gene>
    <name evidence="1" type="ORF">CPT_CIP9_025</name>
</gene>
<dbReference type="SUPFAM" id="SSF56784">
    <property type="entry name" value="HAD-like"/>
    <property type="match status" value="1"/>
</dbReference>
<name>A0A6B9XX88_9CAUD</name>
<sequence length="265" mass="30677">MTTSLTQNERPVIATDVDGVLLSWQSGLPYFAQKYNLPLEHILEMIQDDKFIKPGKLFGCDEHLGEQLINKYNSSDFIRYLAPYMDALRNINKLKKAYDFVAVTALGDSIDARLNRQFNLNALFPGAFQDIQMCAHNESKELILTKVRLKYGSRLKFFVDDLPHHCQAAKRILDVPVYWMVRGERDGFADDCTKVTDWDDIVSIETGRQEVSKNLEVIQNEIERQLSPHKAWQTGWPPFDRIKNQPESYRNIKPSDLRAYYGEVK</sequence>
<dbReference type="Gene3D" id="3.40.50.1000">
    <property type="entry name" value="HAD superfamily/HAD-like"/>
    <property type="match status" value="1"/>
</dbReference>
<dbReference type="InterPro" id="IPR036412">
    <property type="entry name" value="HAD-like_sf"/>
</dbReference>
<dbReference type="EMBL" id="MN882610">
    <property type="protein sequence ID" value="QHS01561.1"/>
    <property type="molecule type" value="Genomic_DNA"/>
</dbReference>
<organism evidence="1 2">
    <name type="scientific">Enterobacter phage vB_EclM_CIP9</name>
    <dbReference type="NCBI Taxonomy" id="2696340"/>
    <lineage>
        <taxon>Viruses</taxon>
        <taxon>Duplodnaviria</taxon>
        <taxon>Heunggongvirae</taxon>
        <taxon>Uroviricota</taxon>
        <taxon>Caudoviricetes</taxon>
        <taxon>Pantevenvirales</taxon>
        <taxon>Straboviridae</taxon>
        <taxon>Tevenvirinae</taxon>
        <taxon>Kanagawavirus</taxon>
        <taxon>Kanagawavirus cipnine</taxon>
    </lineage>
</organism>
<evidence type="ECO:0000313" key="1">
    <source>
        <dbReference type="EMBL" id="QHS01561.1"/>
    </source>
</evidence>